<evidence type="ECO:0000313" key="1">
    <source>
        <dbReference type="EMBL" id="CAH2217218.1"/>
    </source>
</evidence>
<dbReference type="EMBL" id="CAKXAJ010017835">
    <property type="protein sequence ID" value="CAH2217218.1"/>
    <property type="molecule type" value="Genomic_DNA"/>
</dbReference>
<evidence type="ECO:0000313" key="2">
    <source>
        <dbReference type="Proteomes" id="UP000838756"/>
    </source>
</evidence>
<dbReference type="Proteomes" id="UP000838756">
    <property type="component" value="Unassembled WGS sequence"/>
</dbReference>
<name>A0A8S4QPF4_9NEOP</name>
<sequence length="46" mass="4931">YATALRISPFLGSAASLRSGGLAALELVHRGTTHYATRARSCREIK</sequence>
<gene>
    <name evidence="1" type="primary">jg23843</name>
    <name evidence="1" type="ORF">PAEG_LOCUS5134</name>
</gene>
<reference evidence="1" key="1">
    <citation type="submission" date="2022-03" db="EMBL/GenBank/DDBJ databases">
        <authorList>
            <person name="Lindestad O."/>
        </authorList>
    </citation>
    <scope>NUCLEOTIDE SEQUENCE</scope>
</reference>
<dbReference type="AlphaFoldDB" id="A0A8S4QPF4"/>
<accession>A0A8S4QPF4</accession>
<protein>
    <submittedName>
        <fullName evidence="1">Jg23843 protein</fullName>
    </submittedName>
</protein>
<feature type="non-terminal residue" evidence="1">
    <location>
        <position position="1"/>
    </location>
</feature>
<proteinExistence type="predicted"/>
<organism evidence="1 2">
    <name type="scientific">Pararge aegeria aegeria</name>
    <dbReference type="NCBI Taxonomy" id="348720"/>
    <lineage>
        <taxon>Eukaryota</taxon>
        <taxon>Metazoa</taxon>
        <taxon>Ecdysozoa</taxon>
        <taxon>Arthropoda</taxon>
        <taxon>Hexapoda</taxon>
        <taxon>Insecta</taxon>
        <taxon>Pterygota</taxon>
        <taxon>Neoptera</taxon>
        <taxon>Endopterygota</taxon>
        <taxon>Lepidoptera</taxon>
        <taxon>Glossata</taxon>
        <taxon>Ditrysia</taxon>
        <taxon>Papilionoidea</taxon>
        <taxon>Nymphalidae</taxon>
        <taxon>Satyrinae</taxon>
        <taxon>Satyrini</taxon>
        <taxon>Parargina</taxon>
        <taxon>Pararge</taxon>
    </lineage>
</organism>
<keyword evidence="2" id="KW-1185">Reference proteome</keyword>
<comment type="caution">
    <text evidence="1">The sequence shown here is derived from an EMBL/GenBank/DDBJ whole genome shotgun (WGS) entry which is preliminary data.</text>
</comment>